<gene>
    <name evidence="1" type="ORF">JTE90_002563</name>
</gene>
<dbReference type="Proteomes" id="UP000827092">
    <property type="component" value="Unassembled WGS sequence"/>
</dbReference>
<dbReference type="EMBL" id="JAFNEN010000197">
    <property type="protein sequence ID" value="KAG8190000.1"/>
    <property type="molecule type" value="Genomic_DNA"/>
</dbReference>
<sequence length="151" mass="16947">MSAKRSLCAPLVRCTHHKSTDATPRRSQTQNSWSQIAGFLLYGLSQKPLPPGQPLTIVTDPTHSFIIHFQDDRERNMIQARIPEVRYIATQPRVHISRSSAIASIFSLQPKALALPSVFVFRICRMSLYGKRAEIPSFGCRITGVPRGTME</sequence>
<reference evidence="1 2" key="1">
    <citation type="journal article" date="2022" name="Nat. Ecol. Evol.">
        <title>A masculinizing supergene underlies an exaggerated male reproductive morph in a spider.</title>
        <authorList>
            <person name="Hendrickx F."/>
            <person name="De Corte Z."/>
            <person name="Sonet G."/>
            <person name="Van Belleghem S.M."/>
            <person name="Kostlbacher S."/>
            <person name="Vangestel C."/>
        </authorList>
    </citation>
    <scope>NUCLEOTIDE SEQUENCE [LARGE SCALE GENOMIC DNA]</scope>
    <source>
        <strain evidence="1">W744_W776</strain>
    </source>
</reference>
<protein>
    <submittedName>
        <fullName evidence="1">Uncharacterized protein</fullName>
    </submittedName>
</protein>
<evidence type="ECO:0000313" key="1">
    <source>
        <dbReference type="EMBL" id="KAG8190000.1"/>
    </source>
</evidence>
<evidence type="ECO:0000313" key="2">
    <source>
        <dbReference type="Proteomes" id="UP000827092"/>
    </source>
</evidence>
<comment type="caution">
    <text evidence="1">The sequence shown here is derived from an EMBL/GenBank/DDBJ whole genome shotgun (WGS) entry which is preliminary data.</text>
</comment>
<accession>A0AAV6V005</accession>
<organism evidence="1 2">
    <name type="scientific">Oedothorax gibbosus</name>
    <dbReference type="NCBI Taxonomy" id="931172"/>
    <lineage>
        <taxon>Eukaryota</taxon>
        <taxon>Metazoa</taxon>
        <taxon>Ecdysozoa</taxon>
        <taxon>Arthropoda</taxon>
        <taxon>Chelicerata</taxon>
        <taxon>Arachnida</taxon>
        <taxon>Araneae</taxon>
        <taxon>Araneomorphae</taxon>
        <taxon>Entelegynae</taxon>
        <taxon>Araneoidea</taxon>
        <taxon>Linyphiidae</taxon>
        <taxon>Erigoninae</taxon>
        <taxon>Oedothorax</taxon>
    </lineage>
</organism>
<keyword evidence="2" id="KW-1185">Reference proteome</keyword>
<dbReference type="AlphaFoldDB" id="A0AAV6V005"/>
<proteinExistence type="predicted"/>
<name>A0AAV6V005_9ARAC</name>